<dbReference type="EMBL" id="JAPDHZ010000006">
    <property type="protein sequence ID" value="MDG0793997.1"/>
    <property type="molecule type" value="Genomic_DNA"/>
</dbReference>
<proteinExistence type="predicted"/>
<keyword evidence="2" id="KW-1185">Reference proteome</keyword>
<accession>A0A9X4KPS8</accession>
<sequence length="66" mass="7580">MNTLSKKVADSETVWGLYEDGWAITEDDKGNRLFPVWPKKGICRSLRYWGLESVFKRKHGLTGIHG</sequence>
<dbReference type="RefSeq" id="WP_277567773.1">
    <property type="nucleotide sequence ID" value="NZ_JAPDHZ010000006.1"/>
</dbReference>
<evidence type="ECO:0000313" key="1">
    <source>
        <dbReference type="EMBL" id="MDG0793997.1"/>
    </source>
</evidence>
<evidence type="ECO:0000313" key="2">
    <source>
        <dbReference type="Proteomes" id="UP001153387"/>
    </source>
</evidence>
<name>A0A9X4KPS8_9BACL</name>
<gene>
    <name evidence="1" type="ORF">OMP38_26620</name>
</gene>
<dbReference type="Pfam" id="PF11042">
    <property type="entry name" value="DUF2750"/>
    <property type="match status" value="1"/>
</dbReference>
<comment type="caution">
    <text evidence="1">The sequence shown here is derived from an EMBL/GenBank/DDBJ whole genome shotgun (WGS) entry which is preliminary data.</text>
</comment>
<protein>
    <submittedName>
        <fullName evidence="1">DUF2750 domain-containing protein</fullName>
    </submittedName>
</protein>
<dbReference type="AlphaFoldDB" id="A0A9X4KPS8"/>
<dbReference type="Proteomes" id="UP001153387">
    <property type="component" value="Unassembled WGS sequence"/>
</dbReference>
<dbReference type="InterPro" id="IPR021284">
    <property type="entry name" value="DUF2750"/>
</dbReference>
<reference evidence="1 2" key="1">
    <citation type="submission" date="2022-10" db="EMBL/GenBank/DDBJ databases">
        <title>Comparative genomic analysis of Cohnella hashimotonis sp. nov., isolated from the International Space Station.</title>
        <authorList>
            <person name="Simpson A."/>
            <person name="Venkateswaran K."/>
        </authorList>
    </citation>
    <scope>NUCLEOTIDE SEQUENCE [LARGE SCALE GENOMIC DNA]</scope>
    <source>
        <strain evidence="1 2">DSM 18997</strain>
    </source>
</reference>
<organism evidence="1 2">
    <name type="scientific">Cohnella ginsengisoli</name>
    <dbReference type="NCBI Taxonomy" id="425004"/>
    <lineage>
        <taxon>Bacteria</taxon>
        <taxon>Bacillati</taxon>
        <taxon>Bacillota</taxon>
        <taxon>Bacilli</taxon>
        <taxon>Bacillales</taxon>
        <taxon>Paenibacillaceae</taxon>
        <taxon>Cohnella</taxon>
    </lineage>
</organism>